<sequence length="88" mass="10141">MLDRKAPIDEKAIEWAAENGHLEIVELLLDREAPIDERTMESAVKNGHLEIVELLYMRAPVSYKALENSVTPEITKLLMDKLYPDDYQ</sequence>
<dbReference type="InterPro" id="IPR002110">
    <property type="entry name" value="Ankyrin_rpt"/>
</dbReference>
<dbReference type="SUPFAM" id="SSF48403">
    <property type="entry name" value="Ankyrin repeat"/>
    <property type="match status" value="1"/>
</dbReference>
<dbReference type="Gene3D" id="1.25.40.20">
    <property type="entry name" value="Ankyrin repeat-containing domain"/>
    <property type="match status" value="1"/>
</dbReference>
<name>A0A481YQI6_9VIRU</name>
<gene>
    <name evidence="1" type="ORF">LCDPAC01_01640</name>
</gene>
<protein>
    <submittedName>
        <fullName evidence="1">Ankyrin repeat protein</fullName>
    </submittedName>
</protein>
<accession>A0A481YQI6</accession>
<evidence type="ECO:0000313" key="1">
    <source>
        <dbReference type="EMBL" id="QBK84683.1"/>
    </source>
</evidence>
<dbReference type="Pfam" id="PF12796">
    <property type="entry name" value="Ank_2"/>
    <property type="match status" value="1"/>
</dbReference>
<dbReference type="InterPro" id="IPR036770">
    <property type="entry name" value="Ankyrin_rpt-contain_sf"/>
</dbReference>
<reference evidence="1" key="1">
    <citation type="journal article" date="2019" name="MBio">
        <title>Virus Genomes from Deep Sea Sediments Expand the Ocean Megavirome and Support Independent Origins of Viral Gigantism.</title>
        <authorList>
            <person name="Backstrom D."/>
            <person name="Yutin N."/>
            <person name="Jorgensen S.L."/>
            <person name="Dharamshi J."/>
            <person name="Homa F."/>
            <person name="Zaremba-Niedwiedzka K."/>
            <person name="Spang A."/>
            <person name="Wolf Y.I."/>
            <person name="Koonin E.V."/>
            <person name="Ettema T.J."/>
        </authorList>
    </citation>
    <scope>NUCLEOTIDE SEQUENCE</scope>
</reference>
<dbReference type="EMBL" id="MK500285">
    <property type="protein sequence ID" value="QBK84683.1"/>
    <property type="molecule type" value="Genomic_DNA"/>
</dbReference>
<organism evidence="1">
    <name type="scientific">Pithovirus LCDPAC01</name>
    <dbReference type="NCBI Taxonomy" id="2506600"/>
    <lineage>
        <taxon>Viruses</taxon>
        <taxon>Pithoviruses</taxon>
    </lineage>
</organism>
<proteinExistence type="predicted"/>